<dbReference type="PANTHER" id="PTHR30441:SF9">
    <property type="entry name" value="ASMA FAMILY PROTEIN YHJG"/>
    <property type="match status" value="1"/>
</dbReference>
<organism evidence="4 5">
    <name type="scientific">Sphingomonas japonica</name>
    <dbReference type="NCBI Taxonomy" id="511662"/>
    <lineage>
        <taxon>Bacteria</taxon>
        <taxon>Pseudomonadati</taxon>
        <taxon>Pseudomonadota</taxon>
        <taxon>Alphaproteobacteria</taxon>
        <taxon>Sphingomonadales</taxon>
        <taxon>Sphingomonadaceae</taxon>
        <taxon>Sphingomonas</taxon>
    </lineage>
</organism>
<evidence type="ECO:0000256" key="2">
    <source>
        <dbReference type="SAM" id="Phobius"/>
    </source>
</evidence>
<dbReference type="InterPro" id="IPR007844">
    <property type="entry name" value="AsmA"/>
</dbReference>
<dbReference type="InterPro" id="IPR052894">
    <property type="entry name" value="AsmA-related"/>
</dbReference>
<comment type="caution">
    <text evidence="4">The sequence shown here is derived from an EMBL/GenBank/DDBJ whole genome shotgun (WGS) entry which is preliminary data.</text>
</comment>
<feature type="domain" description="AsmA" evidence="3">
    <location>
        <begin position="314"/>
        <end position="522"/>
    </location>
</feature>
<dbReference type="RefSeq" id="WP_140048428.1">
    <property type="nucleotide sequence ID" value="NZ_BAAAEV010000001.1"/>
</dbReference>
<dbReference type="EMBL" id="JAASQP010000001">
    <property type="protein sequence ID" value="NIJ23286.1"/>
    <property type="molecule type" value="Genomic_DNA"/>
</dbReference>
<feature type="transmembrane region" description="Helical" evidence="2">
    <location>
        <begin position="34"/>
        <end position="55"/>
    </location>
</feature>
<gene>
    <name evidence="4" type="ORF">FHT01_000828</name>
</gene>
<keyword evidence="2" id="KW-0812">Transmembrane</keyword>
<reference evidence="4 5" key="1">
    <citation type="submission" date="2020-03" db="EMBL/GenBank/DDBJ databases">
        <title>Genomic Encyclopedia of Type Strains, Phase IV (KMG-IV): sequencing the most valuable type-strain genomes for metagenomic binning, comparative biology and taxonomic classification.</title>
        <authorList>
            <person name="Goeker M."/>
        </authorList>
    </citation>
    <scope>NUCLEOTIDE SEQUENCE [LARGE SCALE GENOMIC DNA]</scope>
    <source>
        <strain evidence="4 5">DSM 22753</strain>
    </source>
</reference>
<evidence type="ECO:0000313" key="5">
    <source>
        <dbReference type="Proteomes" id="UP000788153"/>
    </source>
</evidence>
<feature type="domain" description="AsmA" evidence="3">
    <location>
        <begin position="38"/>
        <end position="164"/>
    </location>
</feature>
<dbReference type="Pfam" id="PF05170">
    <property type="entry name" value="AsmA"/>
    <property type="match status" value="2"/>
</dbReference>
<feature type="region of interest" description="Disordered" evidence="1">
    <location>
        <begin position="679"/>
        <end position="699"/>
    </location>
</feature>
<feature type="compositionally biased region" description="Basic and acidic residues" evidence="1">
    <location>
        <begin position="680"/>
        <end position="697"/>
    </location>
</feature>
<feature type="region of interest" description="Disordered" evidence="1">
    <location>
        <begin position="1"/>
        <end position="28"/>
    </location>
</feature>
<keyword evidence="5" id="KW-1185">Reference proteome</keyword>
<name>A0ABX0U0R0_9SPHN</name>
<evidence type="ECO:0000313" key="4">
    <source>
        <dbReference type="EMBL" id="NIJ23286.1"/>
    </source>
</evidence>
<keyword evidence="2" id="KW-1133">Transmembrane helix</keyword>
<sequence length="707" mass="75862">MSEQPSSSEVDRATTEAPAQPAPPPADPRKRWRLVGNIVLGVVVSIFAVWLILYVTKGRFLKGPFERTVAAMTDRKVVVRGDFQLYFAPFDIKFLAEGLSIANPSWASRPYLLAARRIDTRIAPLSLLFGKRRLRWLDLDGAAFALEWNRDHSANSWTFASESKAEPLDLPVIDRATLQATALRYRDPRLQLLADLDFATITSKDARIGDAVRFSGDGRIRETPFTVLGALLTPNATVARGSNQLVLQADAAGNRIDVTGTLPSLAEIERVPLATRARGRNAADLLGILGIVVPNTRAYRLTAQLVKRDTAYRFTKMTGRFGDSDIAGAFTVETGDPRVHIDADLATRTLDIVDVAPFIGYNPDLVADRGYQAAAGATGAAPARLLPDANLRAEGLRAFDADVRYRVARLRSDSVPVTDVAATVALDDGLLTLSPFAFTMARGKVASDITIDWRRRPARTRYDIRLGTTPMAQLLAGFGVAEAGTSGTVKGRIELVGDGDTLHDSLATSRGRIAFVIPQGTFWTRNVQLSELDFGTFAQKMFEDRLKEPVRINCGLVAFTVRGGAAGADPILIDTTKNVILGRGGFSFASEQMDLAFRADGKKFSLFSGQSPVGVGGYFSQPSLDVISPQLLGRAGAGLGLAALVAPPAALLAFVDVGDAKAAACGPVLAGATAKAQRTRGGEVRDDVGSGKAEPAKPKRKKFLGIF</sequence>
<accession>A0ABX0U0R0</accession>
<evidence type="ECO:0000259" key="3">
    <source>
        <dbReference type="Pfam" id="PF05170"/>
    </source>
</evidence>
<keyword evidence="2" id="KW-0472">Membrane</keyword>
<protein>
    <recommendedName>
        <fullName evidence="3">AsmA domain-containing protein</fullName>
    </recommendedName>
</protein>
<dbReference type="PANTHER" id="PTHR30441">
    <property type="entry name" value="DUF748 DOMAIN-CONTAINING PROTEIN"/>
    <property type="match status" value="1"/>
</dbReference>
<evidence type="ECO:0000256" key="1">
    <source>
        <dbReference type="SAM" id="MobiDB-lite"/>
    </source>
</evidence>
<dbReference type="Proteomes" id="UP000788153">
    <property type="component" value="Unassembled WGS sequence"/>
</dbReference>
<proteinExistence type="predicted"/>